<dbReference type="PANTHER" id="PTHR10209">
    <property type="entry name" value="OXIDOREDUCTASE, 2OG-FE II OXYGENASE FAMILY PROTEIN"/>
    <property type="match status" value="1"/>
</dbReference>
<dbReference type="OrthoDB" id="10248513at2759"/>
<protein>
    <recommendedName>
        <fullName evidence="7">Isopenicillin N synthase-like Fe(2+) 2OG dioxygenase domain-containing protein</fullName>
    </recommendedName>
</protein>
<dbReference type="Proteomes" id="UP000247409">
    <property type="component" value="Unassembled WGS sequence"/>
</dbReference>
<feature type="region of interest" description="Disordered" evidence="4">
    <location>
        <begin position="68"/>
        <end position="97"/>
    </location>
</feature>
<dbReference type="EMBL" id="NBIV01000001">
    <property type="protein sequence ID" value="PXF49912.1"/>
    <property type="molecule type" value="Genomic_DNA"/>
</dbReference>
<name>A0A2V3J6Z9_9FLOR</name>
<evidence type="ECO:0000256" key="4">
    <source>
        <dbReference type="SAM" id="MobiDB-lite"/>
    </source>
</evidence>
<evidence type="ECO:0000313" key="6">
    <source>
        <dbReference type="Proteomes" id="UP000247409"/>
    </source>
</evidence>
<dbReference type="Gene3D" id="2.60.120.330">
    <property type="entry name" value="B-lactam Antibiotic, Isopenicillin N Synthase, Chain"/>
    <property type="match status" value="1"/>
</dbReference>
<feature type="compositionally biased region" description="Basic and acidic residues" evidence="4">
    <location>
        <begin position="72"/>
        <end position="81"/>
    </location>
</feature>
<evidence type="ECO:0008006" key="7">
    <source>
        <dbReference type="Google" id="ProtNLM"/>
    </source>
</evidence>
<dbReference type="AlphaFoldDB" id="A0A2V3J6Z9"/>
<evidence type="ECO:0000256" key="3">
    <source>
        <dbReference type="ARBA" id="ARBA00023004"/>
    </source>
</evidence>
<organism evidence="5 6">
    <name type="scientific">Gracilariopsis chorda</name>
    <dbReference type="NCBI Taxonomy" id="448386"/>
    <lineage>
        <taxon>Eukaryota</taxon>
        <taxon>Rhodophyta</taxon>
        <taxon>Florideophyceae</taxon>
        <taxon>Rhodymeniophycidae</taxon>
        <taxon>Gracilariales</taxon>
        <taxon>Gracilariaceae</taxon>
        <taxon>Gracilariopsis</taxon>
    </lineage>
</organism>
<keyword evidence="1" id="KW-0479">Metal-binding</keyword>
<keyword evidence="2" id="KW-0560">Oxidoreductase</keyword>
<sequence>MSLSTVIDLVDISSYLAKPEVSEDCRRIATSLKDYGAVLIRDPRVESRDSDKFVNLMERYFEQPDEVGVTPHHTEIPRDHTATVASLKPSERPISRVPATEKDPKWRFFWRCGERPTDTDFPELNAPQVIPAAFKNEWEKTMDTWGTKLLESVMIVAEMLALGLKLSHNAIREKMHQGPHLLAPTGSDMSLYADSVGTNIAGYHYDINALTIHGRSRYPGLHIWTRTGQRIPVLVPDGCLLVQSGIQLEYLTGGLIKRGMHEVVVSEETRSAFKELDRNGSSRWRVSSTLFGHVRSDASLDPLEPYGRAKEASTYFGLRAGDQIAEELRAIGLAT</sequence>
<keyword evidence="3" id="KW-0408">Iron</keyword>
<dbReference type="SUPFAM" id="SSF51197">
    <property type="entry name" value="Clavaminate synthase-like"/>
    <property type="match status" value="1"/>
</dbReference>
<dbReference type="GO" id="GO:0046872">
    <property type="term" value="F:metal ion binding"/>
    <property type="evidence" value="ECO:0007669"/>
    <property type="project" value="UniProtKB-KW"/>
</dbReference>
<evidence type="ECO:0000256" key="2">
    <source>
        <dbReference type="ARBA" id="ARBA00023002"/>
    </source>
</evidence>
<evidence type="ECO:0000313" key="5">
    <source>
        <dbReference type="EMBL" id="PXF49912.1"/>
    </source>
</evidence>
<comment type="caution">
    <text evidence="5">The sequence shown here is derived from an EMBL/GenBank/DDBJ whole genome shotgun (WGS) entry which is preliminary data.</text>
</comment>
<gene>
    <name evidence="5" type="ORF">BWQ96_00072</name>
</gene>
<dbReference type="PANTHER" id="PTHR10209:SF874">
    <property type="entry name" value="2-OXOGLUTARATE (2OG) AND FE(II)-DEPENDENT OXYGENASE SUPERFAMILY PROTEIN"/>
    <property type="match status" value="1"/>
</dbReference>
<accession>A0A2V3J6Z9</accession>
<dbReference type="STRING" id="448386.A0A2V3J6Z9"/>
<reference evidence="5 6" key="1">
    <citation type="journal article" date="2018" name="Mol. Biol. Evol.">
        <title>Analysis of the draft genome of the red seaweed Gracilariopsis chorda provides insights into genome size evolution in Rhodophyta.</title>
        <authorList>
            <person name="Lee J."/>
            <person name="Yang E.C."/>
            <person name="Graf L."/>
            <person name="Yang J.H."/>
            <person name="Qiu H."/>
            <person name="Zel Zion U."/>
            <person name="Chan C.X."/>
            <person name="Stephens T.G."/>
            <person name="Weber A.P.M."/>
            <person name="Boo G.H."/>
            <person name="Boo S.M."/>
            <person name="Kim K.M."/>
            <person name="Shin Y."/>
            <person name="Jung M."/>
            <person name="Lee S.J."/>
            <person name="Yim H.S."/>
            <person name="Lee J.H."/>
            <person name="Bhattacharya D."/>
            <person name="Yoon H.S."/>
        </authorList>
    </citation>
    <scope>NUCLEOTIDE SEQUENCE [LARGE SCALE GENOMIC DNA]</scope>
    <source>
        <strain evidence="5 6">SKKU-2015</strain>
        <tissue evidence="5">Whole body</tissue>
    </source>
</reference>
<dbReference type="GO" id="GO:0016491">
    <property type="term" value="F:oxidoreductase activity"/>
    <property type="evidence" value="ECO:0007669"/>
    <property type="project" value="UniProtKB-KW"/>
</dbReference>
<evidence type="ECO:0000256" key="1">
    <source>
        <dbReference type="ARBA" id="ARBA00022723"/>
    </source>
</evidence>
<proteinExistence type="predicted"/>
<dbReference type="InterPro" id="IPR027443">
    <property type="entry name" value="IPNS-like_sf"/>
</dbReference>
<keyword evidence="6" id="KW-1185">Reference proteome</keyword>